<name>A0A2H3C9M5_9AGAR</name>
<feature type="compositionally biased region" description="Basic and acidic residues" evidence="2">
    <location>
        <begin position="411"/>
        <end position="429"/>
    </location>
</feature>
<keyword evidence="1" id="KW-0175">Coiled coil</keyword>
<proteinExistence type="predicted"/>
<accession>A0A2H3C9M5</accession>
<protein>
    <submittedName>
        <fullName evidence="3">Uncharacterized protein</fullName>
    </submittedName>
</protein>
<evidence type="ECO:0000313" key="4">
    <source>
        <dbReference type="Proteomes" id="UP000218334"/>
    </source>
</evidence>
<dbReference type="Proteomes" id="UP000218334">
    <property type="component" value="Unassembled WGS sequence"/>
</dbReference>
<dbReference type="EMBL" id="KZ293417">
    <property type="protein sequence ID" value="PBK75942.1"/>
    <property type="molecule type" value="Genomic_DNA"/>
</dbReference>
<organism evidence="3 4">
    <name type="scientific">Armillaria solidipes</name>
    <dbReference type="NCBI Taxonomy" id="1076256"/>
    <lineage>
        <taxon>Eukaryota</taxon>
        <taxon>Fungi</taxon>
        <taxon>Dikarya</taxon>
        <taxon>Basidiomycota</taxon>
        <taxon>Agaricomycotina</taxon>
        <taxon>Agaricomycetes</taxon>
        <taxon>Agaricomycetidae</taxon>
        <taxon>Agaricales</taxon>
        <taxon>Marasmiineae</taxon>
        <taxon>Physalacriaceae</taxon>
        <taxon>Armillaria</taxon>
    </lineage>
</organism>
<feature type="coiled-coil region" evidence="1">
    <location>
        <begin position="99"/>
        <end position="133"/>
    </location>
</feature>
<keyword evidence="4" id="KW-1185">Reference proteome</keyword>
<dbReference type="AlphaFoldDB" id="A0A2H3C9M5"/>
<feature type="region of interest" description="Disordered" evidence="2">
    <location>
        <begin position="397"/>
        <end position="435"/>
    </location>
</feature>
<sequence length="435" mass="49212">MEKHSYDVEVGPEIVDSLARSLKDCRRQLKQSEKNAKDLEKSNRILTESIEKLKQENNKPVYDLVGAQDSKTVVKVEQADIIPKPEAVEINVGTAASQYEDIKEKYQKEKTKRRQARERCDALTAQLAEVTGEGTALTKRIGELEGVLEKLKKDFESRRVRLFVSILSIDPTAVKAIPLHANERKMLKDAMEQRPFERPQVQVGPISRHSFTTATFRKFLSSNPKLQGVASPDKSICLQYSDPFLWSKKPGGHALLFAPCHKLQLDNVEARWISYPMKEMYGTTKELFAINHNTAYYEGTYKCLPLSCEMIPGGCNDLSGLDLEALARATISDNGASHKLYQDSFQTVMDLWKSNILKAECIGLQYIGFNENLYNTLVPMGRKLQGDEAFGNTRSRVEVQGNSHSKRRTLIGHDDGIRISEHSGNDEHRAKRQRK</sequence>
<feature type="coiled-coil region" evidence="1">
    <location>
        <begin position="15"/>
        <end position="59"/>
    </location>
</feature>
<evidence type="ECO:0000313" key="3">
    <source>
        <dbReference type="EMBL" id="PBK75942.1"/>
    </source>
</evidence>
<dbReference type="Gene3D" id="1.20.5.1160">
    <property type="entry name" value="Vasodilator-stimulated phosphoprotein"/>
    <property type="match status" value="1"/>
</dbReference>
<gene>
    <name evidence="3" type="ORF">ARMSODRAFT_1080099</name>
</gene>
<evidence type="ECO:0000256" key="1">
    <source>
        <dbReference type="SAM" id="Coils"/>
    </source>
</evidence>
<reference evidence="4" key="1">
    <citation type="journal article" date="2017" name="Nat. Ecol. Evol.">
        <title>Genome expansion and lineage-specific genetic innovations in the forest pathogenic fungi Armillaria.</title>
        <authorList>
            <person name="Sipos G."/>
            <person name="Prasanna A.N."/>
            <person name="Walter M.C."/>
            <person name="O'Connor E."/>
            <person name="Balint B."/>
            <person name="Krizsan K."/>
            <person name="Kiss B."/>
            <person name="Hess J."/>
            <person name="Varga T."/>
            <person name="Slot J."/>
            <person name="Riley R."/>
            <person name="Boka B."/>
            <person name="Rigling D."/>
            <person name="Barry K."/>
            <person name="Lee J."/>
            <person name="Mihaltcheva S."/>
            <person name="LaButti K."/>
            <person name="Lipzen A."/>
            <person name="Waldron R."/>
            <person name="Moloney N.M."/>
            <person name="Sperisen C."/>
            <person name="Kredics L."/>
            <person name="Vagvoelgyi C."/>
            <person name="Patrignani A."/>
            <person name="Fitzpatrick D."/>
            <person name="Nagy I."/>
            <person name="Doyle S."/>
            <person name="Anderson J.B."/>
            <person name="Grigoriev I.V."/>
            <person name="Gueldener U."/>
            <person name="Muensterkoetter M."/>
            <person name="Nagy L.G."/>
        </authorList>
    </citation>
    <scope>NUCLEOTIDE SEQUENCE [LARGE SCALE GENOMIC DNA]</scope>
    <source>
        <strain evidence="4">28-4</strain>
    </source>
</reference>
<evidence type="ECO:0000256" key="2">
    <source>
        <dbReference type="SAM" id="MobiDB-lite"/>
    </source>
</evidence>